<feature type="transmembrane region" description="Helical" evidence="11">
    <location>
        <begin position="12"/>
        <end position="34"/>
    </location>
</feature>
<dbReference type="InterPro" id="IPR003660">
    <property type="entry name" value="HAMP_dom"/>
</dbReference>
<evidence type="ECO:0000313" key="14">
    <source>
        <dbReference type="EMBL" id="CAH2031814.1"/>
    </source>
</evidence>
<dbReference type="Pfam" id="PF00672">
    <property type="entry name" value="HAMP"/>
    <property type="match status" value="1"/>
</dbReference>
<evidence type="ECO:0000256" key="1">
    <source>
        <dbReference type="ARBA" id="ARBA00000085"/>
    </source>
</evidence>
<keyword evidence="15" id="KW-1185">Reference proteome</keyword>
<dbReference type="PROSITE" id="PS50109">
    <property type="entry name" value="HIS_KIN"/>
    <property type="match status" value="1"/>
</dbReference>
<comment type="catalytic activity">
    <reaction evidence="1">
        <text>ATP + protein L-histidine = ADP + protein N-phospho-L-histidine.</text>
        <dbReference type="EC" id="2.7.13.3"/>
    </reaction>
</comment>
<dbReference type="InterPro" id="IPR036890">
    <property type="entry name" value="HATPase_C_sf"/>
</dbReference>
<evidence type="ECO:0000256" key="2">
    <source>
        <dbReference type="ARBA" id="ARBA00004141"/>
    </source>
</evidence>
<dbReference type="RefSeq" id="WP_305732609.1">
    <property type="nucleotide sequence ID" value="NZ_OW150024.1"/>
</dbReference>
<evidence type="ECO:0000256" key="4">
    <source>
        <dbReference type="ARBA" id="ARBA00022553"/>
    </source>
</evidence>
<evidence type="ECO:0000259" key="13">
    <source>
        <dbReference type="PROSITE" id="PS50885"/>
    </source>
</evidence>
<dbReference type="SMART" id="SM00304">
    <property type="entry name" value="HAMP"/>
    <property type="match status" value="1"/>
</dbReference>
<dbReference type="SMART" id="SM00388">
    <property type="entry name" value="HisKA"/>
    <property type="match status" value="1"/>
</dbReference>
<feature type="domain" description="HAMP" evidence="13">
    <location>
        <begin position="176"/>
        <end position="229"/>
    </location>
</feature>
<evidence type="ECO:0000256" key="3">
    <source>
        <dbReference type="ARBA" id="ARBA00012438"/>
    </source>
</evidence>
<keyword evidence="4" id="KW-0597">Phosphoprotein</keyword>
<evidence type="ECO:0000256" key="5">
    <source>
        <dbReference type="ARBA" id="ARBA00022679"/>
    </source>
</evidence>
<dbReference type="SUPFAM" id="SSF158472">
    <property type="entry name" value="HAMP domain-like"/>
    <property type="match status" value="1"/>
</dbReference>
<sequence length="453" mass="50103">MNRPTNIRLRFTLLYGAALVATVVLFSAGVYYFVQKLLFSQIDNHLRKDLATVVEYLRRDPAGLEKLARFGSVHYFRVQKNGRTLVSSNEWLESGLQYQRPAMASSPEPVSVINADNKPFRIISRQEQEDQLQYLITVAHEEGTYRRTLRTLGLIILLILPVSIAGSLAVGYLIAGRVLAPITAITQRAADISAENLSARLPVDGSDNELSRLAVVFNQTFTRLEESFERLRRFTADASHELRTPLTAIRSIGETALQQQPGALDCHETIGSILEETDRLVQTVEALLILSRADSQALERQPVDVGELVADVVDFLGVLAEEKSQRLHYLRNTDLTIAADPGVLRRAFLNLLDNAIKYSPQRGDITIALFRNEQGETLLDFVDCGPGIPDEEKERIFNRFYRLDAGRARTNGGTGLGLAIAKTAVEVHGGTITLLDAPSGGACFRISFPGSRS</sequence>
<dbReference type="Pfam" id="PF00512">
    <property type="entry name" value="HisKA"/>
    <property type="match status" value="1"/>
</dbReference>
<evidence type="ECO:0000256" key="10">
    <source>
        <dbReference type="ARBA" id="ARBA00023136"/>
    </source>
</evidence>
<evidence type="ECO:0000256" key="11">
    <source>
        <dbReference type="SAM" id="Phobius"/>
    </source>
</evidence>
<keyword evidence="6 11" id="KW-0812">Transmembrane</keyword>
<feature type="transmembrane region" description="Helical" evidence="11">
    <location>
        <begin position="152"/>
        <end position="175"/>
    </location>
</feature>
<keyword evidence="9" id="KW-0902">Two-component regulatory system</keyword>
<evidence type="ECO:0000259" key="12">
    <source>
        <dbReference type="PROSITE" id="PS50109"/>
    </source>
</evidence>
<reference evidence="14 15" key="1">
    <citation type="submission" date="2022-03" db="EMBL/GenBank/DDBJ databases">
        <authorList>
            <person name="Koch H."/>
        </authorList>
    </citation>
    <scope>NUCLEOTIDE SEQUENCE [LARGE SCALE GENOMIC DNA]</scope>
    <source>
        <strain evidence="14 15">G1</strain>
    </source>
</reference>
<gene>
    <name evidence="14" type="ORF">GEAMG1_1979</name>
</gene>
<evidence type="ECO:0000256" key="9">
    <source>
        <dbReference type="ARBA" id="ARBA00023012"/>
    </source>
</evidence>
<dbReference type="Gene3D" id="1.10.287.130">
    <property type="match status" value="1"/>
</dbReference>
<comment type="subcellular location">
    <subcellularLocation>
        <location evidence="2">Membrane</location>
        <topology evidence="2">Multi-pass membrane protein</topology>
    </subcellularLocation>
</comment>
<dbReference type="PROSITE" id="PS50885">
    <property type="entry name" value="HAMP"/>
    <property type="match status" value="1"/>
</dbReference>
<dbReference type="CDD" id="cd00082">
    <property type="entry name" value="HisKA"/>
    <property type="match status" value="1"/>
</dbReference>
<dbReference type="EC" id="2.7.13.3" evidence="3"/>
<keyword evidence="10 11" id="KW-0472">Membrane</keyword>
<dbReference type="InterPro" id="IPR050428">
    <property type="entry name" value="TCS_sensor_his_kinase"/>
</dbReference>
<evidence type="ECO:0000313" key="15">
    <source>
        <dbReference type="Proteomes" id="UP001295463"/>
    </source>
</evidence>
<organism evidence="14 15">
    <name type="scientific">Trichlorobacter ammonificans</name>
    <dbReference type="NCBI Taxonomy" id="2916410"/>
    <lineage>
        <taxon>Bacteria</taxon>
        <taxon>Pseudomonadati</taxon>
        <taxon>Thermodesulfobacteriota</taxon>
        <taxon>Desulfuromonadia</taxon>
        <taxon>Geobacterales</taxon>
        <taxon>Geobacteraceae</taxon>
        <taxon>Trichlorobacter</taxon>
    </lineage>
</organism>
<dbReference type="InterPro" id="IPR003594">
    <property type="entry name" value="HATPase_dom"/>
</dbReference>
<dbReference type="CDD" id="cd06225">
    <property type="entry name" value="HAMP"/>
    <property type="match status" value="1"/>
</dbReference>
<dbReference type="Pfam" id="PF02518">
    <property type="entry name" value="HATPase_c"/>
    <property type="match status" value="1"/>
</dbReference>
<evidence type="ECO:0000256" key="7">
    <source>
        <dbReference type="ARBA" id="ARBA00022777"/>
    </source>
</evidence>
<evidence type="ECO:0000256" key="8">
    <source>
        <dbReference type="ARBA" id="ARBA00022989"/>
    </source>
</evidence>
<dbReference type="CDD" id="cd00075">
    <property type="entry name" value="HATPase"/>
    <property type="match status" value="1"/>
</dbReference>
<dbReference type="PRINTS" id="PR00344">
    <property type="entry name" value="BCTRLSENSOR"/>
</dbReference>
<dbReference type="Gene3D" id="3.30.565.10">
    <property type="entry name" value="Histidine kinase-like ATPase, C-terminal domain"/>
    <property type="match status" value="1"/>
</dbReference>
<proteinExistence type="predicted"/>
<dbReference type="InterPro" id="IPR004358">
    <property type="entry name" value="Sig_transdc_His_kin-like_C"/>
</dbReference>
<dbReference type="InterPro" id="IPR005467">
    <property type="entry name" value="His_kinase_dom"/>
</dbReference>
<keyword evidence="7 14" id="KW-0418">Kinase</keyword>
<protein>
    <recommendedName>
        <fullName evidence="3">histidine kinase</fullName>
        <ecNumber evidence="3">2.7.13.3</ecNumber>
    </recommendedName>
</protein>
<keyword evidence="8 11" id="KW-1133">Transmembrane helix</keyword>
<dbReference type="SUPFAM" id="SSF47384">
    <property type="entry name" value="Homodimeric domain of signal transducing histidine kinase"/>
    <property type="match status" value="1"/>
</dbReference>
<keyword evidence="5 14" id="KW-0808">Transferase</keyword>
<accession>A0ABM9DAL5</accession>
<evidence type="ECO:0000256" key="6">
    <source>
        <dbReference type="ARBA" id="ARBA00022692"/>
    </source>
</evidence>
<dbReference type="Gene3D" id="6.10.340.10">
    <property type="match status" value="1"/>
</dbReference>
<dbReference type="PANTHER" id="PTHR45436:SF15">
    <property type="entry name" value="SENSOR HISTIDINE KINASE CUSS"/>
    <property type="match status" value="1"/>
</dbReference>
<dbReference type="EMBL" id="OW150024">
    <property type="protein sequence ID" value="CAH2031814.1"/>
    <property type="molecule type" value="Genomic_DNA"/>
</dbReference>
<dbReference type="Proteomes" id="UP001295463">
    <property type="component" value="Chromosome"/>
</dbReference>
<dbReference type="SMART" id="SM00387">
    <property type="entry name" value="HATPase_c"/>
    <property type="match status" value="1"/>
</dbReference>
<feature type="domain" description="Histidine kinase" evidence="12">
    <location>
        <begin position="237"/>
        <end position="452"/>
    </location>
</feature>
<dbReference type="PANTHER" id="PTHR45436">
    <property type="entry name" value="SENSOR HISTIDINE KINASE YKOH"/>
    <property type="match status" value="1"/>
</dbReference>
<dbReference type="InterPro" id="IPR003661">
    <property type="entry name" value="HisK_dim/P_dom"/>
</dbReference>
<dbReference type="SUPFAM" id="SSF55874">
    <property type="entry name" value="ATPase domain of HSP90 chaperone/DNA topoisomerase II/histidine kinase"/>
    <property type="match status" value="1"/>
</dbReference>
<dbReference type="InterPro" id="IPR036097">
    <property type="entry name" value="HisK_dim/P_sf"/>
</dbReference>
<name>A0ABM9DAL5_9BACT</name>
<dbReference type="GO" id="GO:0004673">
    <property type="term" value="F:protein histidine kinase activity"/>
    <property type="evidence" value="ECO:0007669"/>
    <property type="project" value="UniProtKB-EC"/>
</dbReference>